<dbReference type="PROSITE" id="PS00690">
    <property type="entry name" value="DEAH_ATP_HELICASE"/>
    <property type="match status" value="1"/>
</dbReference>
<gene>
    <name evidence="14" type="ORF">AURDEDRAFT_153455</name>
</gene>
<dbReference type="Pfam" id="PF21010">
    <property type="entry name" value="HA2_C"/>
    <property type="match status" value="1"/>
</dbReference>
<keyword evidence="3" id="KW-0507">mRNA processing</keyword>
<protein>
    <recommendedName>
        <fullName evidence="2">RNA helicase</fullName>
        <ecNumber evidence="2">3.6.4.13</ecNumber>
    </recommendedName>
</protein>
<evidence type="ECO:0000259" key="13">
    <source>
        <dbReference type="PROSITE" id="PS51194"/>
    </source>
</evidence>
<dbReference type="InterPro" id="IPR002464">
    <property type="entry name" value="DNA/RNA_helicase_DEAH_CS"/>
</dbReference>
<feature type="compositionally biased region" description="Basic residues" evidence="11">
    <location>
        <begin position="65"/>
        <end position="74"/>
    </location>
</feature>
<dbReference type="GO" id="GO:0006397">
    <property type="term" value="P:mRNA processing"/>
    <property type="evidence" value="ECO:0007669"/>
    <property type="project" value="UniProtKB-KW"/>
</dbReference>
<keyword evidence="6" id="KW-0347">Helicase</keyword>
<dbReference type="SMART" id="SM00490">
    <property type="entry name" value="HELICc"/>
    <property type="match status" value="1"/>
</dbReference>
<dbReference type="Proteomes" id="UP000006514">
    <property type="component" value="Unassembled WGS sequence"/>
</dbReference>
<feature type="region of interest" description="Disordered" evidence="11">
    <location>
        <begin position="64"/>
        <end position="225"/>
    </location>
</feature>
<evidence type="ECO:0000256" key="9">
    <source>
        <dbReference type="ARBA" id="ARBA00023242"/>
    </source>
</evidence>
<keyword evidence="15" id="KW-1185">Reference proteome</keyword>
<dbReference type="SUPFAM" id="SSF52540">
    <property type="entry name" value="P-loop containing nucleoside triphosphate hydrolases"/>
    <property type="match status" value="1"/>
</dbReference>
<accession>J0WYB1</accession>
<organism evidence="14 15">
    <name type="scientific">Auricularia subglabra (strain TFB-10046 / SS5)</name>
    <name type="common">White-rot fungus</name>
    <name type="synonym">Auricularia delicata (strain TFB10046)</name>
    <dbReference type="NCBI Taxonomy" id="717982"/>
    <lineage>
        <taxon>Eukaryota</taxon>
        <taxon>Fungi</taxon>
        <taxon>Dikarya</taxon>
        <taxon>Basidiomycota</taxon>
        <taxon>Agaricomycotina</taxon>
        <taxon>Agaricomycetes</taxon>
        <taxon>Auriculariales</taxon>
        <taxon>Auriculariaceae</taxon>
        <taxon>Auricularia</taxon>
    </lineage>
</organism>
<evidence type="ECO:0000256" key="3">
    <source>
        <dbReference type="ARBA" id="ARBA00022664"/>
    </source>
</evidence>
<dbReference type="FunFam" id="1.20.120.1080:FF:000001">
    <property type="entry name" value="Pre-mRNA-splicing factor ATP-dependent RNA helicase"/>
    <property type="match status" value="1"/>
</dbReference>
<dbReference type="Gene3D" id="1.20.120.1080">
    <property type="match status" value="1"/>
</dbReference>
<dbReference type="InterPro" id="IPR011709">
    <property type="entry name" value="DEAD-box_helicase_OB_fold"/>
</dbReference>
<evidence type="ECO:0000256" key="5">
    <source>
        <dbReference type="ARBA" id="ARBA00022801"/>
    </source>
</evidence>
<reference evidence="15" key="1">
    <citation type="journal article" date="2012" name="Science">
        <title>The Paleozoic origin of enzymatic lignin decomposition reconstructed from 31 fungal genomes.</title>
        <authorList>
            <person name="Floudas D."/>
            <person name="Binder M."/>
            <person name="Riley R."/>
            <person name="Barry K."/>
            <person name="Blanchette R.A."/>
            <person name="Henrissat B."/>
            <person name="Martinez A.T."/>
            <person name="Otillar R."/>
            <person name="Spatafora J.W."/>
            <person name="Yadav J.S."/>
            <person name="Aerts A."/>
            <person name="Benoit I."/>
            <person name="Boyd A."/>
            <person name="Carlson A."/>
            <person name="Copeland A."/>
            <person name="Coutinho P.M."/>
            <person name="de Vries R.P."/>
            <person name="Ferreira P."/>
            <person name="Findley K."/>
            <person name="Foster B."/>
            <person name="Gaskell J."/>
            <person name="Glotzer D."/>
            <person name="Gorecki P."/>
            <person name="Heitman J."/>
            <person name="Hesse C."/>
            <person name="Hori C."/>
            <person name="Igarashi K."/>
            <person name="Jurgens J.A."/>
            <person name="Kallen N."/>
            <person name="Kersten P."/>
            <person name="Kohler A."/>
            <person name="Kuees U."/>
            <person name="Kumar T.K.A."/>
            <person name="Kuo A."/>
            <person name="LaButti K."/>
            <person name="Larrondo L.F."/>
            <person name="Lindquist E."/>
            <person name="Ling A."/>
            <person name="Lombard V."/>
            <person name="Lucas S."/>
            <person name="Lundell T."/>
            <person name="Martin R."/>
            <person name="McLaughlin D.J."/>
            <person name="Morgenstern I."/>
            <person name="Morin E."/>
            <person name="Murat C."/>
            <person name="Nagy L.G."/>
            <person name="Nolan M."/>
            <person name="Ohm R.A."/>
            <person name="Patyshakuliyeva A."/>
            <person name="Rokas A."/>
            <person name="Ruiz-Duenas F.J."/>
            <person name="Sabat G."/>
            <person name="Salamov A."/>
            <person name="Samejima M."/>
            <person name="Schmutz J."/>
            <person name="Slot J.C."/>
            <person name="St John F."/>
            <person name="Stenlid J."/>
            <person name="Sun H."/>
            <person name="Sun S."/>
            <person name="Syed K."/>
            <person name="Tsang A."/>
            <person name="Wiebenga A."/>
            <person name="Young D."/>
            <person name="Pisabarro A."/>
            <person name="Eastwood D.C."/>
            <person name="Martin F."/>
            <person name="Cullen D."/>
            <person name="Grigoriev I.V."/>
            <person name="Hibbett D.S."/>
        </authorList>
    </citation>
    <scope>NUCLEOTIDE SEQUENCE [LARGE SCALE GENOMIC DNA]</scope>
    <source>
        <strain evidence="15">TFB10046</strain>
    </source>
</reference>
<proteinExistence type="predicted"/>
<dbReference type="EC" id="3.6.4.13" evidence="2"/>
<evidence type="ECO:0000313" key="15">
    <source>
        <dbReference type="Proteomes" id="UP000006514"/>
    </source>
</evidence>
<dbReference type="GO" id="GO:0003724">
    <property type="term" value="F:RNA helicase activity"/>
    <property type="evidence" value="ECO:0007669"/>
    <property type="project" value="UniProtKB-EC"/>
</dbReference>
<dbReference type="InParanoid" id="J0WYB1"/>
<dbReference type="PROSITE" id="PS51194">
    <property type="entry name" value="HELICASE_CTER"/>
    <property type="match status" value="1"/>
</dbReference>
<dbReference type="Pfam" id="PF07717">
    <property type="entry name" value="OB_NTP_bind"/>
    <property type="match status" value="1"/>
</dbReference>
<feature type="compositionally biased region" description="Basic and acidic residues" evidence="11">
    <location>
        <begin position="171"/>
        <end position="210"/>
    </location>
</feature>
<dbReference type="GO" id="GO:0071013">
    <property type="term" value="C:catalytic step 2 spliceosome"/>
    <property type="evidence" value="ECO:0007669"/>
    <property type="project" value="TreeGrafter"/>
</dbReference>
<dbReference type="KEGG" id="adl:AURDEDRAFT_153455"/>
<dbReference type="eggNOG" id="KOG0923">
    <property type="taxonomic scope" value="Eukaryota"/>
</dbReference>
<dbReference type="PROSITE" id="PS51192">
    <property type="entry name" value="HELICASE_ATP_BIND_1"/>
    <property type="match status" value="1"/>
</dbReference>
<dbReference type="Pfam" id="PF04408">
    <property type="entry name" value="WHD_HA2"/>
    <property type="match status" value="1"/>
</dbReference>
<dbReference type="Gene3D" id="3.40.50.300">
    <property type="entry name" value="P-loop containing nucleotide triphosphate hydrolases"/>
    <property type="match status" value="2"/>
</dbReference>
<evidence type="ECO:0000256" key="2">
    <source>
        <dbReference type="ARBA" id="ARBA00012552"/>
    </source>
</evidence>
<comment type="catalytic activity">
    <reaction evidence="10">
        <text>ATP + H2O = ADP + phosphate + H(+)</text>
        <dbReference type="Rhea" id="RHEA:13065"/>
        <dbReference type="ChEBI" id="CHEBI:15377"/>
        <dbReference type="ChEBI" id="CHEBI:15378"/>
        <dbReference type="ChEBI" id="CHEBI:30616"/>
        <dbReference type="ChEBI" id="CHEBI:43474"/>
        <dbReference type="ChEBI" id="CHEBI:456216"/>
        <dbReference type="EC" id="3.6.4.13"/>
    </reaction>
</comment>
<dbReference type="InterPro" id="IPR011545">
    <property type="entry name" value="DEAD/DEAH_box_helicase_dom"/>
</dbReference>
<name>J0WYB1_AURST</name>
<dbReference type="GO" id="GO:0005524">
    <property type="term" value="F:ATP binding"/>
    <property type="evidence" value="ECO:0007669"/>
    <property type="project" value="UniProtKB-KW"/>
</dbReference>
<evidence type="ECO:0000256" key="10">
    <source>
        <dbReference type="ARBA" id="ARBA00047984"/>
    </source>
</evidence>
<feature type="compositionally biased region" description="Acidic residues" evidence="11">
    <location>
        <begin position="155"/>
        <end position="169"/>
    </location>
</feature>
<feature type="compositionally biased region" description="Basic and acidic residues" evidence="11">
    <location>
        <begin position="111"/>
        <end position="136"/>
    </location>
</feature>
<dbReference type="PANTHER" id="PTHR18934:SF83">
    <property type="entry name" value="PRE-MRNA-SPLICING FACTOR ATP-DEPENDENT RNA HELICASE DHX16"/>
    <property type="match status" value="1"/>
</dbReference>
<dbReference type="PANTHER" id="PTHR18934">
    <property type="entry name" value="ATP-DEPENDENT RNA HELICASE"/>
    <property type="match status" value="1"/>
</dbReference>
<evidence type="ECO:0000313" key="14">
    <source>
        <dbReference type="EMBL" id="EJD40904.1"/>
    </source>
</evidence>
<feature type="region of interest" description="Disordered" evidence="11">
    <location>
        <begin position="1072"/>
        <end position="1095"/>
    </location>
</feature>
<evidence type="ECO:0000256" key="1">
    <source>
        <dbReference type="ARBA" id="ARBA00004123"/>
    </source>
</evidence>
<keyword evidence="9" id="KW-0539">Nucleus</keyword>
<dbReference type="OrthoDB" id="10253254at2759"/>
<keyword evidence="7" id="KW-0067">ATP-binding</keyword>
<feature type="domain" description="Helicase C-terminal" evidence="13">
    <location>
        <begin position="642"/>
        <end position="815"/>
    </location>
</feature>
<dbReference type="CDD" id="cd18791">
    <property type="entry name" value="SF2_C_RHA"/>
    <property type="match status" value="1"/>
</dbReference>
<keyword evidence="8" id="KW-0508">mRNA splicing</keyword>
<dbReference type="InterPro" id="IPR027417">
    <property type="entry name" value="P-loop_NTPase"/>
</dbReference>
<evidence type="ECO:0000256" key="7">
    <source>
        <dbReference type="ARBA" id="ARBA00022840"/>
    </source>
</evidence>
<dbReference type="Pfam" id="PF00270">
    <property type="entry name" value="DEAD"/>
    <property type="match status" value="1"/>
</dbReference>
<dbReference type="InterPro" id="IPR007502">
    <property type="entry name" value="Helicase-assoc_dom"/>
</dbReference>
<dbReference type="SMART" id="SM00847">
    <property type="entry name" value="HA2"/>
    <property type="match status" value="1"/>
</dbReference>
<dbReference type="GO" id="GO:0003723">
    <property type="term" value="F:RNA binding"/>
    <property type="evidence" value="ECO:0007669"/>
    <property type="project" value="TreeGrafter"/>
</dbReference>
<keyword evidence="4" id="KW-0547">Nucleotide-binding</keyword>
<dbReference type="OMA" id="PLDPMMS"/>
<dbReference type="SMART" id="SM00487">
    <property type="entry name" value="DEXDc"/>
    <property type="match status" value="1"/>
</dbReference>
<dbReference type="GO" id="GO:0016787">
    <property type="term" value="F:hydrolase activity"/>
    <property type="evidence" value="ECO:0007669"/>
    <property type="project" value="UniProtKB-KW"/>
</dbReference>
<dbReference type="GO" id="GO:0008380">
    <property type="term" value="P:RNA splicing"/>
    <property type="evidence" value="ECO:0007669"/>
    <property type="project" value="UniProtKB-KW"/>
</dbReference>
<dbReference type="FunFam" id="3.40.50.300:FF:000007">
    <property type="entry name" value="Pre-mRNA-splicing factor ATP-dependent RNA helicase"/>
    <property type="match status" value="1"/>
</dbReference>
<dbReference type="InterPro" id="IPR048333">
    <property type="entry name" value="HA2_WH"/>
</dbReference>
<dbReference type="InterPro" id="IPR001650">
    <property type="entry name" value="Helicase_C-like"/>
</dbReference>
<dbReference type="AlphaFoldDB" id="J0WYB1"/>
<evidence type="ECO:0000256" key="11">
    <source>
        <dbReference type="SAM" id="MobiDB-lite"/>
    </source>
</evidence>
<evidence type="ECO:0000259" key="12">
    <source>
        <dbReference type="PROSITE" id="PS51192"/>
    </source>
</evidence>
<dbReference type="EMBL" id="JH687798">
    <property type="protein sequence ID" value="EJD40904.1"/>
    <property type="molecule type" value="Genomic_DNA"/>
</dbReference>
<dbReference type="GO" id="GO:0071006">
    <property type="term" value="C:U2-type catalytic step 1 spliceosome"/>
    <property type="evidence" value="ECO:0007669"/>
    <property type="project" value="UniProtKB-ARBA"/>
</dbReference>
<comment type="subcellular location">
    <subcellularLocation>
        <location evidence="1">Nucleus</location>
    </subcellularLocation>
</comment>
<evidence type="ECO:0000256" key="8">
    <source>
        <dbReference type="ARBA" id="ARBA00023187"/>
    </source>
</evidence>
<dbReference type="FunCoup" id="J0WYB1">
    <property type="interactions" value="47"/>
</dbReference>
<keyword evidence="5" id="KW-0378">Hydrolase</keyword>
<feature type="domain" description="Helicase ATP-binding" evidence="12">
    <location>
        <begin position="437"/>
        <end position="617"/>
    </location>
</feature>
<dbReference type="InterPro" id="IPR014001">
    <property type="entry name" value="Helicase_ATP-bd"/>
</dbReference>
<dbReference type="Pfam" id="PF00271">
    <property type="entry name" value="Helicase_C"/>
    <property type="match status" value="1"/>
</dbReference>
<dbReference type="FunFam" id="3.40.50.300:FF:000726">
    <property type="entry name" value="Pre-mRNA-splicing factor ATP-dependent RNA helicase"/>
    <property type="match status" value="1"/>
</dbReference>
<evidence type="ECO:0000256" key="6">
    <source>
        <dbReference type="ARBA" id="ARBA00022806"/>
    </source>
</evidence>
<evidence type="ECO:0000256" key="4">
    <source>
        <dbReference type="ARBA" id="ARBA00022741"/>
    </source>
</evidence>
<sequence>MELERYISDNSLKLFGLADKSIVDFVLAAASSAKSPDALFSSLRGAGLPDSSDAHSFITEVYARAPKKSKHKHASASSHKQAEKETKTLVNQRYGFIMEEDEPVSAPAPAKRKDKDSSSRRERPSRKRETDGRDWESDPEDAPQPKRSRYHSPDPDDQPDDDVPMETPEEAAARRERERAQDLKERDEFAMRMREKERDKTKKLVEDRSTRAAGEAAEAAERRRYADDPVARVAAMPALREHSRREYLTKREMQQIELLRREIQDEEAMFRGMKVSKRELRDLEYKKEVLRLAEERLNIDDKHDGYELPEDYLTEQGKIDKKRKERALYQRYEEAKEKEKEGQFTTDVDQWEAHQTRNSTFKAGAADRPVLVEEYDYVFDESQTIQFVMDTVMKGDQPMSARDRMLQQQIQEAEQRAKTIEETRKSLPIYDYRTDLLAAIAEHQTLIVVAETGSGKTTQLTQYLHEAGYTKGGQKIGCTQPRRVAAMSVAARVAEEMGTKVGYEVGYSIRFEDCTSDKTVIKYMTDGMLLREFLTEPDLAGYAAIIIDEAHERTLATDILFALVKVGPRTYLVQEFSDHVQDIARFRPELRVLISSATMNAEKFSEYFDNAPIFLVPGRRFPVDIHYTPQPEANYLHAAITTVFQIHTTQPAGDILVFLTGQDEIEAAAESLQETTRALGNKVKEMIVCPIYANLPADMQAKIFEPTPEGARKVVLATNIAETSITIDGVVFVIDPGFVKQNAYNPRTGMASLMVVPCSRASANQRAGRAGRVGPGKAFRLYTKWAFANELEENTVPEIQRTNLGMVVLLLKSLGINDLIRFEFMDPPPSETLMRALELLYALGALNDRGELTKLGRRMAEFPVDPMLSKAIIASETYECTEEVLTIISMLSESGSLFYRPKDKKLHADQARQNFVRPGGDHFTLLNVWEQWAETNYSQQFCYEQYLQFKSLSRARDIRDQLAGLCDRVEVVVKANPNSNDITPIQKALTAGYFYNTARLQKSGDSYRTTKTNQTVHIHPSSSLFKKIPPATFVLYYELVMTSKSFMRQVMEIKPVWLLEVAPHFFKPTDLEQLGGGDKKMPRAVGASSEQERQR</sequence>